<accession>A0A9N9DHZ8</accession>
<name>A0A9N9DHZ8_9GLOM</name>
<reference evidence="2" key="1">
    <citation type="submission" date="2021-06" db="EMBL/GenBank/DDBJ databases">
        <authorList>
            <person name="Kallberg Y."/>
            <person name="Tangrot J."/>
            <person name="Rosling A."/>
        </authorList>
    </citation>
    <scope>NUCLEOTIDE SEQUENCE</scope>
    <source>
        <strain evidence="2">MT106</strain>
    </source>
</reference>
<evidence type="ECO:0000313" key="3">
    <source>
        <dbReference type="Proteomes" id="UP000789831"/>
    </source>
</evidence>
<keyword evidence="3" id="KW-1185">Reference proteome</keyword>
<feature type="compositionally biased region" description="Basic and acidic residues" evidence="1">
    <location>
        <begin position="59"/>
        <end position="77"/>
    </location>
</feature>
<comment type="caution">
    <text evidence="2">The sequence shown here is derived from an EMBL/GenBank/DDBJ whole genome shotgun (WGS) entry which is preliminary data.</text>
</comment>
<dbReference type="EMBL" id="CAJVPL010003960">
    <property type="protein sequence ID" value="CAG8641123.1"/>
    <property type="molecule type" value="Genomic_DNA"/>
</dbReference>
<feature type="non-terminal residue" evidence="2">
    <location>
        <position position="142"/>
    </location>
</feature>
<evidence type="ECO:0000313" key="2">
    <source>
        <dbReference type="EMBL" id="CAG8641123.1"/>
    </source>
</evidence>
<dbReference type="OrthoDB" id="2444970at2759"/>
<organism evidence="2 3">
    <name type="scientific">Ambispora gerdemannii</name>
    <dbReference type="NCBI Taxonomy" id="144530"/>
    <lineage>
        <taxon>Eukaryota</taxon>
        <taxon>Fungi</taxon>
        <taxon>Fungi incertae sedis</taxon>
        <taxon>Mucoromycota</taxon>
        <taxon>Glomeromycotina</taxon>
        <taxon>Glomeromycetes</taxon>
        <taxon>Archaeosporales</taxon>
        <taxon>Ambisporaceae</taxon>
        <taxon>Ambispora</taxon>
    </lineage>
</organism>
<proteinExistence type="predicted"/>
<feature type="region of interest" description="Disordered" evidence="1">
    <location>
        <begin position="43"/>
        <end position="82"/>
    </location>
</feature>
<sequence length="142" mass="16482">MDKIYRIHSFSADSISKMTNRDIQYIIDNVTFDYSIKIEPTLKSEFPEPSSGSDQQISCEKENKDSEFLETEDKPETVNEDNNISEKAEYLLEEENLIYGIKMQGFILIDILETKFSVTKTFFRLSPSDVMLILHLRSPSPR</sequence>
<dbReference type="AlphaFoldDB" id="A0A9N9DHZ8"/>
<evidence type="ECO:0000256" key="1">
    <source>
        <dbReference type="SAM" id="MobiDB-lite"/>
    </source>
</evidence>
<protein>
    <submittedName>
        <fullName evidence="2">13325_t:CDS:1</fullName>
    </submittedName>
</protein>
<gene>
    <name evidence="2" type="ORF">AGERDE_LOCUS10980</name>
</gene>
<dbReference type="Proteomes" id="UP000789831">
    <property type="component" value="Unassembled WGS sequence"/>
</dbReference>